<dbReference type="GO" id="GO:0009279">
    <property type="term" value="C:cell outer membrane"/>
    <property type="evidence" value="ECO:0007669"/>
    <property type="project" value="UniProtKB-SubCell"/>
</dbReference>
<comment type="similarity">
    <text evidence="7">Belongs to the TonB-dependent receptor family.</text>
</comment>
<dbReference type="GO" id="GO:0015344">
    <property type="term" value="F:siderophore uptake transmembrane transporter activity"/>
    <property type="evidence" value="ECO:0007669"/>
    <property type="project" value="TreeGrafter"/>
</dbReference>
<keyword evidence="3 7" id="KW-1134">Transmembrane beta strand</keyword>
<dbReference type="InterPro" id="IPR012910">
    <property type="entry name" value="Plug_dom"/>
</dbReference>
<evidence type="ECO:0000313" key="9">
    <source>
        <dbReference type="EMBL" id="SHE63964.1"/>
    </source>
</evidence>
<dbReference type="SUPFAM" id="SSF49464">
    <property type="entry name" value="Carboxypeptidase regulatory domain-like"/>
    <property type="match status" value="1"/>
</dbReference>
<dbReference type="PANTHER" id="PTHR30069">
    <property type="entry name" value="TONB-DEPENDENT OUTER MEMBRANE RECEPTOR"/>
    <property type="match status" value="1"/>
</dbReference>
<evidence type="ECO:0000256" key="6">
    <source>
        <dbReference type="ARBA" id="ARBA00023237"/>
    </source>
</evidence>
<sequence length="1083" mass="119030">MEKKTWISVQTEIIQRGKLRRKLLVLMFAMALCSVQTFANLRTEPINLAEVQQTISGVVSDANGPLPGASIVVKGTTNGTQTDFDGNYTLSGVANNAVLIFSYIGYKTMELPVNGQSTISVTLEEDASQLEEVVVVGYGTQKKATLTGSVATVGGEALEKSSSPNLGTALAGKVAGLYIDTGNAAPGAENTGIRVRGTNTFNNSSALVVIDGIPDRAGGITRINPADIESISVLKDASAAIYGARAANGVILVTTKRGKVGAPEVKITSNYGLQSFTTTPDMLKGAEYMDLVNVLNVYKLPVGEWEAAHAGRGAPYTRSDNGEVVNPTFTTDRIQQTAAGTDPWLYPDTDWMKEVTTRGAPIQRQNLQVSGGTEHVKYLASLGHLRQDVNFKNAPKGYTQYDLRLNLDAKINDHLSLNVGLYSRQEENYTATNSPGNVFNDLVRQYPWFPAFWPTGEYGPDIENGNNPAIRVTDGPGYVDNSTNYVQSNIGVTFDVPGVEGLQLMSTISYDKMNYDYKLWNRPWTLYTWDGVNRNSSGLTAAQRGPGDPSLNQQHTTLTDFTASLNASYELDLGDHYFKLLGGVTREESEQSFFGAFRRFFLSSDLAQLDLGGNEGQNSFGNGYETARLNYYGRLNYTYKDKYLLEGLFRYDGSYLFPKNNRFGFFPGVSAGWVVSEEPFFQKALPFINFFKLRGSWGQLGNDNVEPFQYIATYELSATGLGPVYTTAYESKVANPDISWETATSRNAGFDLRTWNNKLTLGLDVYKNSRSDILTTPLKTLPEYSGIAAPAINIGEFENSGYEITMGLNGANDSGFSYNLTFNFSDSNNKLVFFDEPDLDDRPWQRETGGEIGRPLLYKFDGVFRTQAEIDAETLDYSGVTPLLKPGDARVQDISGDGKIGPEDKTRVGGSAFADTQFGWNTAINYKNLDFNMYWTGSAGGYNTYEWSFMSGTLANVQRDVRDRAWSLDNPNAYGPRLADRGDQWYSGQTDAYLITRDFFRLKTLEFGYSVDEDLIKQFGIKSLRISLSGTNLITITDFPFDPEVTQNGVNVGNTRDATGGAVNNGGAYPMLRTIMTGLQLTF</sequence>
<dbReference type="RefSeq" id="WP_072860428.1">
    <property type="nucleotide sequence ID" value="NZ_FQUX01000001.1"/>
</dbReference>
<keyword evidence="4 7" id="KW-0812">Transmembrane</keyword>
<keyword evidence="10" id="KW-1185">Reference proteome</keyword>
<keyword evidence="6 7" id="KW-0998">Cell outer membrane</keyword>
<accession>A0A1M4V4R2</accession>
<reference evidence="10" key="1">
    <citation type="submission" date="2016-11" db="EMBL/GenBank/DDBJ databases">
        <authorList>
            <person name="Varghese N."/>
            <person name="Submissions S."/>
        </authorList>
    </citation>
    <scope>NUCLEOTIDE SEQUENCE [LARGE SCALE GENOMIC DNA]</scope>
    <source>
        <strain evidence="10">DSM 17539</strain>
    </source>
</reference>
<dbReference type="InterPro" id="IPR008969">
    <property type="entry name" value="CarboxyPept-like_regulatory"/>
</dbReference>
<dbReference type="Gene3D" id="2.60.40.1120">
    <property type="entry name" value="Carboxypeptidase-like, regulatory domain"/>
    <property type="match status" value="1"/>
</dbReference>
<dbReference type="EMBL" id="FQUX01000001">
    <property type="protein sequence ID" value="SHE63964.1"/>
    <property type="molecule type" value="Genomic_DNA"/>
</dbReference>
<dbReference type="PANTHER" id="PTHR30069:SF28">
    <property type="entry name" value="TONB-DEPENDENT RECEPTOR YNCD-RELATED"/>
    <property type="match status" value="1"/>
</dbReference>
<proteinExistence type="inferred from homology"/>
<comment type="subcellular location">
    <subcellularLocation>
        <location evidence="1 7">Cell outer membrane</location>
        <topology evidence="1 7">Multi-pass membrane protein</topology>
    </subcellularLocation>
</comment>
<feature type="domain" description="TonB-dependent receptor plug" evidence="8">
    <location>
        <begin position="143"/>
        <end position="250"/>
    </location>
</feature>
<dbReference type="FunFam" id="2.170.130.10:FF:000003">
    <property type="entry name" value="SusC/RagA family TonB-linked outer membrane protein"/>
    <property type="match status" value="1"/>
</dbReference>
<protein>
    <submittedName>
        <fullName evidence="9">TonB-linked outer membrane protein, SusC/RagA family</fullName>
    </submittedName>
</protein>
<dbReference type="Pfam" id="PF13715">
    <property type="entry name" value="CarbopepD_reg_2"/>
    <property type="match status" value="1"/>
</dbReference>
<dbReference type="Pfam" id="PF07715">
    <property type="entry name" value="Plug"/>
    <property type="match status" value="1"/>
</dbReference>
<dbReference type="PROSITE" id="PS52016">
    <property type="entry name" value="TONB_DEPENDENT_REC_3"/>
    <property type="match status" value="1"/>
</dbReference>
<dbReference type="GO" id="GO:0044718">
    <property type="term" value="P:siderophore transmembrane transport"/>
    <property type="evidence" value="ECO:0007669"/>
    <property type="project" value="TreeGrafter"/>
</dbReference>
<evidence type="ECO:0000313" key="10">
    <source>
        <dbReference type="Proteomes" id="UP000184406"/>
    </source>
</evidence>
<keyword evidence="2 7" id="KW-0813">Transport</keyword>
<dbReference type="NCBIfam" id="TIGR04056">
    <property type="entry name" value="OMP_RagA_SusC"/>
    <property type="match status" value="1"/>
</dbReference>
<dbReference type="InterPro" id="IPR036942">
    <property type="entry name" value="Beta-barrel_TonB_sf"/>
</dbReference>
<dbReference type="InterPro" id="IPR023996">
    <property type="entry name" value="TonB-dep_OMP_SusC/RagA"/>
</dbReference>
<name>A0A1M4V4R2_9FLAO</name>
<evidence type="ECO:0000256" key="4">
    <source>
        <dbReference type="ARBA" id="ARBA00022692"/>
    </source>
</evidence>
<evidence type="ECO:0000256" key="5">
    <source>
        <dbReference type="ARBA" id="ARBA00023136"/>
    </source>
</evidence>
<dbReference type="NCBIfam" id="TIGR04057">
    <property type="entry name" value="SusC_RagA_signa"/>
    <property type="match status" value="1"/>
</dbReference>
<dbReference type="SUPFAM" id="SSF56935">
    <property type="entry name" value="Porins"/>
    <property type="match status" value="1"/>
</dbReference>
<dbReference type="InterPro" id="IPR037066">
    <property type="entry name" value="Plug_dom_sf"/>
</dbReference>
<keyword evidence="5 7" id="KW-0472">Membrane</keyword>
<dbReference type="InterPro" id="IPR023997">
    <property type="entry name" value="TonB-dep_OMP_SusC/RagA_CS"/>
</dbReference>
<evidence type="ECO:0000256" key="2">
    <source>
        <dbReference type="ARBA" id="ARBA00022448"/>
    </source>
</evidence>
<evidence type="ECO:0000256" key="1">
    <source>
        <dbReference type="ARBA" id="ARBA00004571"/>
    </source>
</evidence>
<evidence type="ECO:0000256" key="3">
    <source>
        <dbReference type="ARBA" id="ARBA00022452"/>
    </source>
</evidence>
<evidence type="ECO:0000256" key="7">
    <source>
        <dbReference type="PROSITE-ProRule" id="PRU01360"/>
    </source>
</evidence>
<gene>
    <name evidence="9" type="ORF">SAMN03080594_101841</name>
</gene>
<dbReference type="Proteomes" id="UP000184406">
    <property type="component" value="Unassembled WGS sequence"/>
</dbReference>
<organism evidence="9 10">
    <name type="scientific">Arenibacter palladensis</name>
    <dbReference type="NCBI Taxonomy" id="237373"/>
    <lineage>
        <taxon>Bacteria</taxon>
        <taxon>Pseudomonadati</taxon>
        <taxon>Bacteroidota</taxon>
        <taxon>Flavobacteriia</taxon>
        <taxon>Flavobacteriales</taxon>
        <taxon>Flavobacteriaceae</taxon>
        <taxon>Arenibacter</taxon>
    </lineage>
</organism>
<evidence type="ECO:0000259" key="8">
    <source>
        <dbReference type="Pfam" id="PF07715"/>
    </source>
</evidence>
<dbReference type="InterPro" id="IPR039426">
    <property type="entry name" value="TonB-dep_rcpt-like"/>
</dbReference>
<dbReference type="Gene3D" id="2.170.130.10">
    <property type="entry name" value="TonB-dependent receptor, plug domain"/>
    <property type="match status" value="1"/>
</dbReference>
<dbReference type="AlphaFoldDB" id="A0A1M4V4R2"/>
<dbReference type="Gene3D" id="2.40.170.20">
    <property type="entry name" value="TonB-dependent receptor, beta-barrel domain"/>
    <property type="match status" value="1"/>
</dbReference>